<sequence length="421" mass="48071">MSVNLELKPDWARIGFPEADDAIIFADFHYFWLRHNCLCLQGCRHSTTKERLIDASVVPLDIRPLHAAVELDNGIEPAVTFYWPPIATKDDKGELALPEEEKHISVFPLAWLRSNAYGVNRAETHELPPHDVNLVTIDYQEFVNNYSEQANGNSGSNKLTSKGEASYKAALYHRLSKYGVAVIRNRGKDTEEIISDFIDPSADVIPTHFGRIEHLRTGNTENTNNDQLGYTNSAVRLHTDLCYAEEVPGFQFLHCIQPADSGGENYFVHAESAANYLKTEISRRAYELLTTVNVTFDRKQSNFQARLVQPILRLSDTPDATTNERRLEQVRYSYFTHGPQVSVPFSELREWYEAQQVWDKLLYRDDFQIKADLREGDVVIYDNRKVLHARNGFSGARHMAGVYLKAHDLWSHLGQAKDNTQ</sequence>
<dbReference type="GO" id="GO:0046872">
    <property type="term" value="F:metal ion binding"/>
    <property type="evidence" value="ECO:0007669"/>
    <property type="project" value="UniProtKB-KW"/>
</dbReference>
<accession>A0A9W8HPB6</accession>
<evidence type="ECO:0000256" key="7">
    <source>
        <dbReference type="ARBA" id="ARBA00022964"/>
    </source>
</evidence>
<evidence type="ECO:0000313" key="12">
    <source>
        <dbReference type="Proteomes" id="UP001140094"/>
    </source>
</evidence>
<feature type="domain" description="TauD/TfdA-like" evidence="10">
    <location>
        <begin position="168"/>
        <end position="403"/>
    </location>
</feature>
<keyword evidence="6" id="KW-0124">Carnitine biosynthesis</keyword>
<keyword evidence="9" id="KW-0408">Iron</keyword>
<dbReference type="Pfam" id="PF02668">
    <property type="entry name" value="TauD"/>
    <property type="match status" value="1"/>
</dbReference>
<comment type="caution">
    <text evidence="11">The sequence shown here is derived from an EMBL/GenBank/DDBJ whole genome shotgun (WGS) entry which is preliminary data.</text>
</comment>
<evidence type="ECO:0000313" key="11">
    <source>
        <dbReference type="EMBL" id="KAJ2796251.1"/>
    </source>
</evidence>
<keyword evidence="8" id="KW-0560">Oxidoreductase</keyword>
<evidence type="ECO:0000256" key="2">
    <source>
        <dbReference type="ARBA" id="ARBA00001961"/>
    </source>
</evidence>
<keyword evidence="7" id="KW-0223">Dioxygenase</keyword>
<organism evidence="11 12">
    <name type="scientific">Coemansia guatemalensis</name>
    <dbReference type="NCBI Taxonomy" id="2761395"/>
    <lineage>
        <taxon>Eukaryota</taxon>
        <taxon>Fungi</taxon>
        <taxon>Fungi incertae sedis</taxon>
        <taxon>Zoopagomycota</taxon>
        <taxon>Kickxellomycotina</taxon>
        <taxon>Kickxellomycetes</taxon>
        <taxon>Kickxellales</taxon>
        <taxon>Kickxellaceae</taxon>
        <taxon>Coemansia</taxon>
    </lineage>
</organism>
<dbReference type="InterPro" id="IPR050411">
    <property type="entry name" value="AlphaKG_dependent_hydroxylases"/>
</dbReference>
<dbReference type="InterPro" id="IPR042098">
    <property type="entry name" value="TauD-like_sf"/>
</dbReference>
<dbReference type="InterPro" id="IPR038492">
    <property type="entry name" value="GBBH-like_N_sf"/>
</dbReference>
<dbReference type="OrthoDB" id="408743at2759"/>
<evidence type="ECO:0000259" key="10">
    <source>
        <dbReference type="Pfam" id="PF02668"/>
    </source>
</evidence>
<proteinExistence type="inferred from homology"/>
<dbReference type="PANTHER" id="PTHR10696:SF51">
    <property type="entry name" value="TRIMETHYLLYSINE DIOXYGENASE, MITOCHONDRIAL"/>
    <property type="match status" value="1"/>
</dbReference>
<dbReference type="Gene3D" id="3.30.2020.30">
    <property type="match status" value="1"/>
</dbReference>
<gene>
    <name evidence="11" type="ORF">H4R20_005593</name>
</gene>
<dbReference type="GO" id="GO:0045329">
    <property type="term" value="P:carnitine biosynthetic process"/>
    <property type="evidence" value="ECO:0007669"/>
    <property type="project" value="UniProtKB-KW"/>
</dbReference>
<comment type="pathway">
    <text evidence="3">Amine and polyamine biosynthesis; carnitine biosynthesis.</text>
</comment>
<keyword evidence="5" id="KW-0479">Metal-binding</keyword>
<dbReference type="GO" id="GO:0051213">
    <property type="term" value="F:dioxygenase activity"/>
    <property type="evidence" value="ECO:0007669"/>
    <property type="project" value="UniProtKB-KW"/>
</dbReference>
<dbReference type="EMBL" id="JANBUO010001956">
    <property type="protein sequence ID" value="KAJ2796251.1"/>
    <property type="molecule type" value="Genomic_DNA"/>
</dbReference>
<dbReference type="Gene3D" id="3.60.130.10">
    <property type="entry name" value="Clavaminate synthase-like"/>
    <property type="match status" value="1"/>
</dbReference>
<dbReference type="AlphaFoldDB" id="A0A9W8HPB6"/>
<protein>
    <recommendedName>
        <fullName evidence="10">TauD/TfdA-like domain-containing protein</fullName>
    </recommendedName>
</protein>
<dbReference type="GO" id="GO:0005739">
    <property type="term" value="C:mitochondrion"/>
    <property type="evidence" value="ECO:0007669"/>
    <property type="project" value="TreeGrafter"/>
</dbReference>
<keyword evidence="12" id="KW-1185">Reference proteome</keyword>
<comment type="similarity">
    <text evidence="4">Belongs to the gamma-BBH/TMLD family.</text>
</comment>
<reference evidence="11" key="1">
    <citation type="submission" date="2022-07" db="EMBL/GenBank/DDBJ databases">
        <title>Phylogenomic reconstructions and comparative analyses of Kickxellomycotina fungi.</title>
        <authorList>
            <person name="Reynolds N.K."/>
            <person name="Stajich J.E."/>
            <person name="Barry K."/>
            <person name="Grigoriev I.V."/>
            <person name="Crous P."/>
            <person name="Smith M.E."/>
        </authorList>
    </citation>
    <scope>NUCLEOTIDE SEQUENCE</scope>
    <source>
        <strain evidence="11">NRRL 1565</strain>
    </source>
</reference>
<evidence type="ECO:0000256" key="4">
    <source>
        <dbReference type="ARBA" id="ARBA00008654"/>
    </source>
</evidence>
<dbReference type="Proteomes" id="UP001140094">
    <property type="component" value="Unassembled WGS sequence"/>
</dbReference>
<evidence type="ECO:0000256" key="3">
    <source>
        <dbReference type="ARBA" id="ARBA00005022"/>
    </source>
</evidence>
<evidence type="ECO:0000256" key="5">
    <source>
        <dbReference type="ARBA" id="ARBA00022723"/>
    </source>
</evidence>
<dbReference type="SUPFAM" id="SSF51197">
    <property type="entry name" value="Clavaminate synthase-like"/>
    <property type="match status" value="1"/>
</dbReference>
<comment type="cofactor">
    <cofactor evidence="2">
        <name>L-ascorbate</name>
        <dbReference type="ChEBI" id="CHEBI:38290"/>
    </cofactor>
</comment>
<evidence type="ECO:0000256" key="6">
    <source>
        <dbReference type="ARBA" id="ARBA00022873"/>
    </source>
</evidence>
<evidence type="ECO:0000256" key="8">
    <source>
        <dbReference type="ARBA" id="ARBA00023002"/>
    </source>
</evidence>
<evidence type="ECO:0000256" key="1">
    <source>
        <dbReference type="ARBA" id="ARBA00001954"/>
    </source>
</evidence>
<name>A0A9W8HPB6_9FUNG</name>
<comment type="cofactor">
    <cofactor evidence="1">
        <name>Fe(2+)</name>
        <dbReference type="ChEBI" id="CHEBI:29033"/>
    </cofactor>
</comment>
<evidence type="ECO:0000256" key="9">
    <source>
        <dbReference type="ARBA" id="ARBA00023004"/>
    </source>
</evidence>
<dbReference type="PANTHER" id="PTHR10696">
    <property type="entry name" value="GAMMA-BUTYROBETAINE HYDROXYLASE-RELATED"/>
    <property type="match status" value="1"/>
</dbReference>
<dbReference type="InterPro" id="IPR003819">
    <property type="entry name" value="TauD/TfdA-like"/>
</dbReference>